<name>A0A2P2R1K4_RHIMU</name>
<dbReference type="EMBL" id="GGEC01092638">
    <property type="protein sequence ID" value="MBX73122.1"/>
    <property type="molecule type" value="Transcribed_RNA"/>
</dbReference>
<proteinExistence type="predicted"/>
<reference evidence="1" key="1">
    <citation type="submission" date="2018-02" db="EMBL/GenBank/DDBJ databases">
        <title>Rhizophora mucronata_Transcriptome.</title>
        <authorList>
            <person name="Meera S.P."/>
            <person name="Sreeshan A."/>
            <person name="Augustine A."/>
        </authorList>
    </citation>
    <scope>NUCLEOTIDE SEQUENCE</scope>
    <source>
        <tissue evidence="1">Leaf</tissue>
    </source>
</reference>
<protein>
    <submittedName>
        <fullName evidence="1">Uncharacterized protein</fullName>
    </submittedName>
</protein>
<evidence type="ECO:0000313" key="1">
    <source>
        <dbReference type="EMBL" id="MBX73122.1"/>
    </source>
</evidence>
<accession>A0A2P2R1K4</accession>
<sequence length="43" mass="5084">MDMYDSLDLQHTTPKFKIECSRTNYGTTWEIVHRKPIVRTASI</sequence>
<organism evidence="1">
    <name type="scientific">Rhizophora mucronata</name>
    <name type="common">Asiatic mangrove</name>
    <dbReference type="NCBI Taxonomy" id="61149"/>
    <lineage>
        <taxon>Eukaryota</taxon>
        <taxon>Viridiplantae</taxon>
        <taxon>Streptophyta</taxon>
        <taxon>Embryophyta</taxon>
        <taxon>Tracheophyta</taxon>
        <taxon>Spermatophyta</taxon>
        <taxon>Magnoliopsida</taxon>
        <taxon>eudicotyledons</taxon>
        <taxon>Gunneridae</taxon>
        <taxon>Pentapetalae</taxon>
        <taxon>rosids</taxon>
        <taxon>fabids</taxon>
        <taxon>Malpighiales</taxon>
        <taxon>Rhizophoraceae</taxon>
        <taxon>Rhizophora</taxon>
    </lineage>
</organism>
<dbReference type="AlphaFoldDB" id="A0A2P2R1K4"/>